<dbReference type="SUPFAM" id="SSF55874">
    <property type="entry name" value="ATPase domain of HSP90 chaperone/DNA topoisomerase II/histidine kinase"/>
    <property type="match status" value="1"/>
</dbReference>
<evidence type="ECO:0000256" key="7">
    <source>
        <dbReference type="ARBA" id="ARBA00022692"/>
    </source>
</evidence>
<evidence type="ECO:0000259" key="14">
    <source>
        <dbReference type="PROSITE" id="PS50109"/>
    </source>
</evidence>
<protein>
    <recommendedName>
        <fullName evidence="3">histidine kinase</fullName>
        <ecNumber evidence="3">2.7.13.3</ecNumber>
    </recommendedName>
</protein>
<dbReference type="InterPro" id="IPR003594">
    <property type="entry name" value="HATPase_dom"/>
</dbReference>
<dbReference type="PROSITE" id="PS50109">
    <property type="entry name" value="HIS_KIN"/>
    <property type="match status" value="1"/>
</dbReference>
<evidence type="ECO:0000256" key="1">
    <source>
        <dbReference type="ARBA" id="ARBA00000085"/>
    </source>
</evidence>
<evidence type="ECO:0000256" key="12">
    <source>
        <dbReference type="ARBA" id="ARBA00023012"/>
    </source>
</evidence>
<evidence type="ECO:0000256" key="3">
    <source>
        <dbReference type="ARBA" id="ARBA00012438"/>
    </source>
</evidence>
<dbReference type="SUPFAM" id="SSF47384">
    <property type="entry name" value="Homodimeric domain of signal transducing histidine kinase"/>
    <property type="match status" value="1"/>
</dbReference>
<keyword evidence="13" id="KW-0472">Membrane</keyword>
<evidence type="ECO:0000256" key="9">
    <source>
        <dbReference type="ARBA" id="ARBA00022777"/>
    </source>
</evidence>
<dbReference type="InterPro" id="IPR003661">
    <property type="entry name" value="HisK_dim/P_dom"/>
</dbReference>
<keyword evidence="6" id="KW-0808">Transferase</keyword>
<evidence type="ECO:0000313" key="16">
    <source>
        <dbReference type="Proteomes" id="UP000279446"/>
    </source>
</evidence>
<keyword evidence="11" id="KW-1133">Transmembrane helix</keyword>
<dbReference type="InterPro" id="IPR004358">
    <property type="entry name" value="Sig_transdc_His_kin-like_C"/>
</dbReference>
<evidence type="ECO:0000256" key="5">
    <source>
        <dbReference type="ARBA" id="ARBA00022553"/>
    </source>
</evidence>
<sequence length="300" mass="33983">MEILAIVFGVICVLLIAYLVCLQRQLRNINRQLGERLTTPKRQPISLEFLNLNSQLNRLTININKYLKEEENRRLDSIRGEKHFKELIANISHDLRTPLTAIKGYQQLMEKGMLTDDQHHKLQIAQKHAVRLEHLIEQFFEYSYRVSSEPVLHIERINLTNLVSECLAQSVSVFEEHDLTVQLEETTPVFACVDKELTIRIIQNLIRNCTLHSAGAIEVSLLSDNNAVMTFTNPVKNNAVIDVSKLFDRFYTADKSRGNSTGLGLSIVKLLAEQMDGSVSAALTDGSLTIQVKLALCKES</sequence>
<evidence type="ECO:0000256" key="13">
    <source>
        <dbReference type="ARBA" id="ARBA00023136"/>
    </source>
</evidence>
<keyword evidence="5" id="KW-0597">Phosphoprotein</keyword>
<evidence type="ECO:0000313" key="15">
    <source>
        <dbReference type="EMBL" id="RUT48253.1"/>
    </source>
</evidence>
<evidence type="ECO:0000256" key="11">
    <source>
        <dbReference type="ARBA" id="ARBA00022989"/>
    </source>
</evidence>
<accession>A0A3S1DN62</accession>
<keyword evidence="12" id="KW-0902">Two-component regulatory system</keyword>
<keyword evidence="7" id="KW-0812">Transmembrane</keyword>
<dbReference type="Pfam" id="PF00512">
    <property type="entry name" value="HisKA"/>
    <property type="match status" value="1"/>
</dbReference>
<keyword evidence="16" id="KW-1185">Reference proteome</keyword>
<dbReference type="InterPro" id="IPR036097">
    <property type="entry name" value="HisK_dim/P_sf"/>
</dbReference>
<dbReference type="Proteomes" id="UP000279446">
    <property type="component" value="Unassembled WGS sequence"/>
</dbReference>
<dbReference type="PANTHER" id="PTHR45528:SF1">
    <property type="entry name" value="SENSOR HISTIDINE KINASE CPXA"/>
    <property type="match status" value="1"/>
</dbReference>
<dbReference type="Gene3D" id="1.10.287.130">
    <property type="match status" value="1"/>
</dbReference>
<dbReference type="InterPro" id="IPR050398">
    <property type="entry name" value="HssS/ArlS-like"/>
</dbReference>
<dbReference type="Pfam" id="PF02518">
    <property type="entry name" value="HATPase_c"/>
    <property type="match status" value="1"/>
</dbReference>
<evidence type="ECO:0000256" key="4">
    <source>
        <dbReference type="ARBA" id="ARBA00022475"/>
    </source>
</evidence>
<dbReference type="InterPro" id="IPR005467">
    <property type="entry name" value="His_kinase_dom"/>
</dbReference>
<dbReference type="OrthoDB" id="9792991at2"/>
<feature type="domain" description="Histidine kinase" evidence="14">
    <location>
        <begin position="90"/>
        <end position="298"/>
    </location>
</feature>
<dbReference type="GO" id="GO:0005886">
    <property type="term" value="C:plasma membrane"/>
    <property type="evidence" value="ECO:0007669"/>
    <property type="project" value="UniProtKB-SubCell"/>
</dbReference>
<dbReference type="SMART" id="SM00387">
    <property type="entry name" value="HATPase_c"/>
    <property type="match status" value="1"/>
</dbReference>
<gene>
    <name evidence="15" type="ORF">EJP82_03740</name>
</gene>
<evidence type="ECO:0000256" key="6">
    <source>
        <dbReference type="ARBA" id="ARBA00022679"/>
    </source>
</evidence>
<keyword evidence="10" id="KW-0067">ATP-binding</keyword>
<keyword evidence="8" id="KW-0547">Nucleotide-binding</keyword>
<dbReference type="Gene3D" id="3.30.565.10">
    <property type="entry name" value="Histidine kinase-like ATPase, C-terminal domain"/>
    <property type="match status" value="1"/>
</dbReference>
<reference evidence="15 16" key="1">
    <citation type="submission" date="2018-12" db="EMBL/GenBank/DDBJ databases">
        <authorList>
            <person name="Sun L."/>
            <person name="Chen Z."/>
        </authorList>
    </citation>
    <scope>NUCLEOTIDE SEQUENCE [LARGE SCALE GENOMIC DNA]</scope>
    <source>
        <strain evidence="15 16">DSM 15890</strain>
    </source>
</reference>
<dbReference type="CDD" id="cd00082">
    <property type="entry name" value="HisKA"/>
    <property type="match status" value="1"/>
</dbReference>
<comment type="catalytic activity">
    <reaction evidence="1">
        <text>ATP + protein L-histidine = ADP + protein N-phospho-L-histidine.</text>
        <dbReference type="EC" id="2.7.13.3"/>
    </reaction>
</comment>
<dbReference type="PANTHER" id="PTHR45528">
    <property type="entry name" value="SENSOR HISTIDINE KINASE CPXA"/>
    <property type="match status" value="1"/>
</dbReference>
<comment type="caution">
    <text evidence="15">The sequence shown here is derived from an EMBL/GenBank/DDBJ whole genome shotgun (WGS) entry which is preliminary data.</text>
</comment>
<dbReference type="RefSeq" id="WP_127190674.1">
    <property type="nucleotide sequence ID" value="NZ_RZNY01000002.1"/>
</dbReference>
<dbReference type="EC" id="2.7.13.3" evidence="3"/>
<comment type="subcellular location">
    <subcellularLocation>
        <location evidence="2">Cell membrane</location>
        <topology evidence="2">Multi-pass membrane protein</topology>
    </subcellularLocation>
</comment>
<dbReference type="PRINTS" id="PR00344">
    <property type="entry name" value="BCTRLSENSOR"/>
</dbReference>
<proteinExistence type="predicted"/>
<dbReference type="SMART" id="SM00388">
    <property type="entry name" value="HisKA"/>
    <property type="match status" value="1"/>
</dbReference>
<evidence type="ECO:0000256" key="8">
    <source>
        <dbReference type="ARBA" id="ARBA00022741"/>
    </source>
</evidence>
<evidence type="ECO:0000256" key="2">
    <source>
        <dbReference type="ARBA" id="ARBA00004651"/>
    </source>
</evidence>
<dbReference type="GO" id="GO:0005524">
    <property type="term" value="F:ATP binding"/>
    <property type="evidence" value="ECO:0007669"/>
    <property type="project" value="UniProtKB-KW"/>
</dbReference>
<dbReference type="EMBL" id="RZNY01000002">
    <property type="protein sequence ID" value="RUT48253.1"/>
    <property type="molecule type" value="Genomic_DNA"/>
</dbReference>
<dbReference type="AlphaFoldDB" id="A0A3S1DN62"/>
<evidence type="ECO:0000256" key="10">
    <source>
        <dbReference type="ARBA" id="ARBA00022840"/>
    </source>
</evidence>
<keyword evidence="9 15" id="KW-0418">Kinase</keyword>
<dbReference type="InterPro" id="IPR036890">
    <property type="entry name" value="HATPase_C_sf"/>
</dbReference>
<dbReference type="GO" id="GO:0000155">
    <property type="term" value="F:phosphorelay sensor kinase activity"/>
    <property type="evidence" value="ECO:0007669"/>
    <property type="project" value="InterPro"/>
</dbReference>
<name>A0A3S1DN62_9BACL</name>
<organism evidence="15 16">
    <name type="scientific">Paenibacillus anaericanus</name>
    <dbReference type="NCBI Taxonomy" id="170367"/>
    <lineage>
        <taxon>Bacteria</taxon>
        <taxon>Bacillati</taxon>
        <taxon>Bacillota</taxon>
        <taxon>Bacilli</taxon>
        <taxon>Bacillales</taxon>
        <taxon>Paenibacillaceae</taxon>
        <taxon>Paenibacillus</taxon>
    </lineage>
</organism>
<keyword evidence="4" id="KW-1003">Cell membrane</keyword>